<comment type="similarity">
    <text evidence="10">Belongs to the PlsY family.</text>
</comment>
<comment type="caution">
    <text evidence="11">The sequence shown here is derived from an EMBL/GenBank/DDBJ whole genome shotgun (WGS) entry which is preliminary data.</text>
</comment>
<comment type="catalytic activity">
    <reaction evidence="10">
        <text>an acyl phosphate + sn-glycerol 3-phosphate = a 1-acyl-sn-glycero-3-phosphate + phosphate</text>
        <dbReference type="Rhea" id="RHEA:34075"/>
        <dbReference type="ChEBI" id="CHEBI:43474"/>
        <dbReference type="ChEBI" id="CHEBI:57597"/>
        <dbReference type="ChEBI" id="CHEBI:57970"/>
        <dbReference type="ChEBI" id="CHEBI:59918"/>
        <dbReference type="EC" id="2.3.1.275"/>
    </reaction>
</comment>
<dbReference type="EMBL" id="BNGU01000033">
    <property type="protein sequence ID" value="GHM59768.1"/>
    <property type="molecule type" value="Genomic_DNA"/>
</dbReference>
<dbReference type="Pfam" id="PF02660">
    <property type="entry name" value="G3P_acyltransf"/>
    <property type="match status" value="1"/>
</dbReference>
<organism evidence="11 12">
    <name type="scientific">Candidatus Mesenet longicola</name>
    <dbReference type="NCBI Taxonomy" id="1892558"/>
    <lineage>
        <taxon>Bacteria</taxon>
        <taxon>Pseudomonadati</taxon>
        <taxon>Pseudomonadota</taxon>
        <taxon>Alphaproteobacteria</taxon>
        <taxon>Rickettsiales</taxon>
        <taxon>Anaplasmataceae</taxon>
        <taxon>Candidatus Mesenet</taxon>
    </lineage>
</organism>
<keyword evidence="6 10" id="KW-0443">Lipid metabolism</keyword>
<evidence type="ECO:0000256" key="10">
    <source>
        <dbReference type="HAMAP-Rule" id="MF_01043"/>
    </source>
</evidence>
<feature type="transmembrane region" description="Helical" evidence="10">
    <location>
        <begin position="152"/>
        <end position="173"/>
    </location>
</feature>
<evidence type="ECO:0000313" key="11">
    <source>
        <dbReference type="EMBL" id="GHM59768.1"/>
    </source>
</evidence>
<evidence type="ECO:0000256" key="7">
    <source>
        <dbReference type="ARBA" id="ARBA00023136"/>
    </source>
</evidence>
<evidence type="ECO:0000256" key="3">
    <source>
        <dbReference type="ARBA" id="ARBA00022679"/>
    </source>
</evidence>
<accession>A0A8J3HT41</accession>
<feature type="transmembrane region" description="Helical" evidence="10">
    <location>
        <begin position="77"/>
        <end position="95"/>
    </location>
</feature>
<comment type="function">
    <text evidence="10">Catalyzes the transfer of an acyl group from acyl-phosphate (acyl-PO(4)) to glycerol-3-phosphate (G3P) to form lysophosphatidic acid (LPA). This enzyme utilizes acyl-phosphate as fatty acyl donor, but not acyl-CoA or acyl-ACP.</text>
</comment>
<evidence type="ECO:0000256" key="9">
    <source>
        <dbReference type="ARBA" id="ARBA00023264"/>
    </source>
</evidence>
<dbReference type="NCBIfam" id="TIGR00023">
    <property type="entry name" value="glycerol-3-phosphate 1-O-acyltransferase PlsY"/>
    <property type="match status" value="1"/>
</dbReference>
<dbReference type="PANTHER" id="PTHR30309">
    <property type="entry name" value="INNER MEMBRANE PROTEIN YGIH"/>
    <property type="match status" value="1"/>
</dbReference>
<name>A0A8J3HT41_9RICK</name>
<evidence type="ECO:0000256" key="6">
    <source>
        <dbReference type="ARBA" id="ARBA00023098"/>
    </source>
</evidence>
<evidence type="ECO:0000313" key="12">
    <source>
        <dbReference type="Proteomes" id="UP000637906"/>
    </source>
</evidence>
<reference evidence="11 12" key="1">
    <citation type="journal article" date="2021" name="Microb. Ecol.">
        <title>Candidatus Mesenet longicola: Novel Endosymbionts of Brontispa longissima that Induce Cytoplasmic Incompatibility.</title>
        <authorList>
            <person name="Takano S."/>
            <person name="Gotoh Y."/>
            <person name="Hayashi T."/>
        </authorList>
    </citation>
    <scope>NUCLEOTIDE SEQUENCE [LARGE SCALE GENOMIC DNA]</scope>
    <source>
        <strain evidence="11">L5</strain>
    </source>
</reference>
<dbReference type="Proteomes" id="UP000637906">
    <property type="component" value="Unassembled WGS sequence"/>
</dbReference>
<dbReference type="EC" id="2.3.1.275" evidence="10"/>
<evidence type="ECO:0000256" key="8">
    <source>
        <dbReference type="ARBA" id="ARBA00023209"/>
    </source>
</evidence>
<dbReference type="HAMAP" id="MF_01043">
    <property type="entry name" value="PlsY"/>
    <property type="match status" value="1"/>
</dbReference>
<keyword evidence="5 10" id="KW-1133">Transmembrane helix</keyword>
<keyword evidence="12" id="KW-1185">Reference proteome</keyword>
<dbReference type="GO" id="GO:0008654">
    <property type="term" value="P:phospholipid biosynthetic process"/>
    <property type="evidence" value="ECO:0007669"/>
    <property type="project" value="UniProtKB-UniRule"/>
</dbReference>
<protein>
    <recommendedName>
        <fullName evidence="10">Glycerol-3-phosphate acyltransferase</fullName>
    </recommendedName>
    <alternativeName>
        <fullName evidence="10">Acyl-PO4 G3P acyltransferase</fullName>
    </alternativeName>
    <alternativeName>
        <fullName evidence="10">Acyl-phosphate--glycerol-3-phosphate acyltransferase</fullName>
    </alternativeName>
    <alternativeName>
        <fullName evidence="10">G3P acyltransferase</fullName>
        <shortName evidence="10">GPAT</shortName>
        <ecNumber evidence="10">2.3.1.275</ecNumber>
    </alternativeName>
    <alternativeName>
        <fullName evidence="10">Lysophosphatidic acid synthase</fullName>
        <shortName evidence="10">LPA synthase</shortName>
    </alternativeName>
</protein>
<comment type="subunit">
    <text evidence="10">Probably interacts with PlsX.</text>
</comment>
<gene>
    <name evidence="10 11" type="primary">plsY</name>
    <name evidence="11" type="ORF">sL5_07610</name>
</gene>
<feature type="transmembrane region" description="Helical" evidence="10">
    <location>
        <begin position="51"/>
        <end position="71"/>
    </location>
</feature>
<keyword evidence="3 10" id="KW-0808">Transferase</keyword>
<proteinExistence type="inferred from homology"/>
<dbReference type="SMART" id="SM01207">
    <property type="entry name" value="G3P_acyltransf"/>
    <property type="match status" value="1"/>
</dbReference>
<keyword evidence="8 10" id="KW-0594">Phospholipid biosynthesis</keyword>
<keyword evidence="1 10" id="KW-1003">Cell membrane</keyword>
<dbReference type="AlphaFoldDB" id="A0A8J3HT41"/>
<dbReference type="GO" id="GO:0043772">
    <property type="term" value="F:acyl-phosphate glycerol-3-phosphate acyltransferase activity"/>
    <property type="evidence" value="ECO:0007669"/>
    <property type="project" value="UniProtKB-UniRule"/>
</dbReference>
<evidence type="ECO:0000256" key="1">
    <source>
        <dbReference type="ARBA" id="ARBA00022475"/>
    </source>
</evidence>
<sequence length="195" mass="21720">MDKYIILFISYFIGSIPFGLILTRINGIDIKKVGSGNIGATNVLRAGSKKIAIATLLLDSLKGFIAIYAMQNIYHDHTSLAAIAAILGHMFPIWLKFKGGKGIATTIGVLLAINLYVSAIFICTWATVFIIFRYSSLSSLIATIVSTMISLFYFKNALVVLIVATPLIIMRHYENIIRLMKREEHKFCAKKVNYH</sequence>
<evidence type="ECO:0000256" key="2">
    <source>
        <dbReference type="ARBA" id="ARBA00022516"/>
    </source>
</evidence>
<dbReference type="InterPro" id="IPR003811">
    <property type="entry name" value="G3P_acylTferase_PlsY"/>
</dbReference>
<evidence type="ECO:0000256" key="5">
    <source>
        <dbReference type="ARBA" id="ARBA00022989"/>
    </source>
</evidence>
<keyword evidence="11" id="KW-0012">Acyltransferase</keyword>
<evidence type="ECO:0000256" key="4">
    <source>
        <dbReference type="ARBA" id="ARBA00022692"/>
    </source>
</evidence>
<keyword evidence="4 10" id="KW-0812">Transmembrane</keyword>
<dbReference type="UniPathway" id="UPA00085"/>
<keyword evidence="2 10" id="KW-0444">Lipid biosynthesis</keyword>
<keyword evidence="7 10" id="KW-0472">Membrane</keyword>
<dbReference type="GO" id="GO:0005886">
    <property type="term" value="C:plasma membrane"/>
    <property type="evidence" value="ECO:0007669"/>
    <property type="project" value="UniProtKB-SubCell"/>
</dbReference>
<keyword evidence="9 10" id="KW-1208">Phospholipid metabolism</keyword>
<feature type="transmembrane region" description="Helical" evidence="10">
    <location>
        <begin position="107"/>
        <end position="132"/>
    </location>
</feature>
<dbReference type="PANTHER" id="PTHR30309:SF0">
    <property type="entry name" value="GLYCEROL-3-PHOSPHATE ACYLTRANSFERASE-RELATED"/>
    <property type="match status" value="1"/>
</dbReference>
<comment type="subcellular location">
    <subcellularLocation>
        <location evidence="10">Cell membrane</location>
        <topology evidence="10">Multi-pass membrane protein</topology>
    </subcellularLocation>
</comment>
<feature type="transmembrane region" description="Helical" evidence="10">
    <location>
        <begin position="6"/>
        <end position="25"/>
    </location>
</feature>
<comment type="pathway">
    <text evidence="10">Lipid metabolism; phospholipid metabolism.</text>
</comment>